<evidence type="ECO:0000313" key="10">
    <source>
        <dbReference type="Proteomes" id="UP000198651"/>
    </source>
</evidence>
<sequence length="225" mass="25181">MSRLHNTISTVTKMVGFSIVFTLIMASVYEHTKSKIHSNAQYETRTLLHDLTQGIASDGDPIRNSYQKPATEELGTKIPQTVYPIFYHNKPNAVVFSIRAPDGYGGPINAMIAIEYSGKIIGIRVLSHKETPGLGDYIDGKHGAFSYQWIRQFQQRSFSSSSQQNWKVKKDGGTFGYMAGATISPRALIKAVSKALKYYNSNRDNFFYPKKGMQHSGTKTIRDSL</sequence>
<keyword evidence="6" id="KW-0997">Cell inner membrane</keyword>
<dbReference type="AlphaFoldDB" id="A0A0S4LZC3"/>
<name>A0A0S4LZC3_9BURK</name>
<organism evidence="9 10">
    <name type="scientific">Candidatus Ichthyocystis hellenicum</name>
    <dbReference type="NCBI Taxonomy" id="1561003"/>
    <lineage>
        <taxon>Bacteria</taxon>
        <taxon>Pseudomonadati</taxon>
        <taxon>Pseudomonadota</taxon>
        <taxon>Betaproteobacteria</taxon>
        <taxon>Burkholderiales</taxon>
        <taxon>Candidatus Ichthyocystis</taxon>
    </lineage>
</organism>
<dbReference type="STRING" id="1561003.Ark11_0061"/>
<evidence type="ECO:0000256" key="2">
    <source>
        <dbReference type="ARBA" id="ARBA00022553"/>
    </source>
</evidence>
<dbReference type="InterPro" id="IPR010209">
    <property type="entry name" value="Ion_transpt_RnfG/RsxG"/>
</dbReference>
<comment type="function">
    <text evidence="6">Part of a membrane-bound complex that couples electron transfer with translocation of ions across the membrane.</text>
</comment>
<proteinExistence type="inferred from homology"/>
<evidence type="ECO:0000256" key="7">
    <source>
        <dbReference type="SAM" id="Phobius"/>
    </source>
</evidence>
<feature type="domain" description="FMN-binding" evidence="8">
    <location>
        <begin position="103"/>
        <end position="199"/>
    </location>
</feature>
<dbReference type="PANTHER" id="PTHR36118">
    <property type="entry name" value="ION-TRANSLOCATING OXIDOREDUCTASE COMPLEX SUBUNIT G"/>
    <property type="match status" value="1"/>
</dbReference>
<dbReference type="HAMAP" id="MF_00479">
    <property type="entry name" value="RsxG_RnfG"/>
    <property type="match status" value="1"/>
</dbReference>
<keyword evidence="6" id="KW-1278">Translocase</keyword>
<comment type="subcellular location">
    <subcellularLocation>
        <location evidence="6">Cell inner membrane</location>
        <topology evidence="6">Single-pass membrane protein</topology>
    </subcellularLocation>
</comment>
<feature type="modified residue" description="FMN phosphoryl threonine" evidence="6">
    <location>
        <position position="182"/>
    </location>
</feature>
<dbReference type="PATRIC" id="fig|1561003.3.peg.59"/>
<dbReference type="GO" id="GO:0010181">
    <property type="term" value="F:FMN binding"/>
    <property type="evidence" value="ECO:0007669"/>
    <property type="project" value="InterPro"/>
</dbReference>
<evidence type="ECO:0000259" key="8">
    <source>
        <dbReference type="SMART" id="SM00900"/>
    </source>
</evidence>
<keyword evidence="2 6" id="KW-0597">Phosphoprotein</keyword>
<comment type="subunit">
    <text evidence="6">The complex is composed of six subunits: RnfA, RnfB, RnfC, RnfD, RnfE and RnfG.</text>
</comment>
<accession>A0A0S4LZC3</accession>
<evidence type="ECO:0000256" key="5">
    <source>
        <dbReference type="ARBA" id="ARBA00022982"/>
    </source>
</evidence>
<evidence type="ECO:0000313" key="9">
    <source>
        <dbReference type="EMBL" id="CUT16921.1"/>
    </source>
</evidence>
<dbReference type="GO" id="GO:0005886">
    <property type="term" value="C:plasma membrane"/>
    <property type="evidence" value="ECO:0007669"/>
    <property type="project" value="UniProtKB-SubCell"/>
</dbReference>
<protein>
    <recommendedName>
        <fullName evidence="6">Ion-translocating oxidoreductase complex subunit G</fullName>
        <ecNumber evidence="6">7.-.-.-</ecNumber>
    </recommendedName>
    <alternativeName>
        <fullName evidence="6">Rnf electron transport complex subunit G</fullName>
    </alternativeName>
</protein>
<dbReference type="Proteomes" id="UP000198651">
    <property type="component" value="Chromosome I"/>
</dbReference>
<dbReference type="PANTHER" id="PTHR36118:SF1">
    <property type="entry name" value="ION-TRANSLOCATING OXIDOREDUCTASE COMPLEX SUBUNIT G"/>
    <property type="match status" value="1"/>
</dbReference>
<comment type="cofactor">
    <cofactor evidence="6">
        <name>FMN</name>
        <dbReference type="ChEBI" id="CHEBI:58210"/>
    </cofactor>
</comment>
<keyword evidence="6 7" id="KW-0812">Transmembrane</keyword>
<keyword evidence="1 6" id="KW-0813">Transport</keyword>
<dbReference type="EMBL" id="LN906597">
    <property type="protein sequence ID" value="CUT16921.1"/>
    <property type="molecule type" value="Genomic_DNA"/>
</dbReference>
<evidence type="ECO:0000256" key="4">
    <source>
        <dbReference type="ARBA" id="ARBA00022643"/>
    </source>
</evidence>
<keyword evidence="6" id="KW-1003">Cell membrane</keyword>
<reference evidence="10" key="1">
    <citation type="submission" date="2015-11" db="EMBL/GenBank/DDBJ databases">
        <authorList>
            <person name="Seth-Smith H.M.B."/>
        </authorList>
    </citation>
    <scope>NUCLEOTIDE SEQUENCE [LARGE SCALE GENOMIC DNA]</scope>
    <source>
        <strain evidence="10">2013Ark11</strain>
    </source>
</reference>
<evidence type="ECO:0000256" key="3">
    <source>
        <dbReference type="ARBA" id="ARBA00022630"/>
    </source>
</evidence>
<keyword evidence="4 6" id="KW-0288">FMN</keyword>
<dbReference type="GO" id="GO:0022900">
    <property type="term" value="P:electron transport chain"/>
    <property type="evidence" value="ECO:0007669"/>
    <property type="project" value="UniProtKB-UniRule"/>
</dbReference>
<evidence type="ECO:0000256" key="1">
    <source>
        <dbReference type="ARBA" id="ARBA00022448"/>
    </source>
</evidence>
<keyword evidence="5 6" id="KW-0249">Electron transport</keyword>
<dbReference type="EC" id="7.-.-.-" evidence="6"/>
<keyword evidence="6 7" id="KW-1133">Transmembrane helix</keyword>
<feature type="transmembrane region" description="Helical" evidence="7">
    <location>
        <begin position="12"/>
        <end position="29"/>
    </location>
</feature>
<dbReference type="GO" id="GO:0009055">
    <property type="term" value="F:electron transfer activity"/>
    <property type="evidence" value="ECO:0007669"/>
    <property type="project" value="InterPro"/>
</dbReference>
<dbReference type="NCBIfam" id="TIGR01947">
    <property type="entry name" value="rnfG"/>
    <property type="match status" value="1"/>
</dbReference>
<keyword evidence="3 6" id="KW-0285">Flavoprotein</keyword>
<dbReference type="InterPro" id="IPR007329">
    <property type="entry name" value="FMN-bd"/>
</dbReference>
<dbReference type="PIRSF" id="PIRSF006091">
    <property type="entry name" value="E_trnsport_RnfG"/>
    <property type="match status" value="1"/>
</dbReference>
<evidence type="ECO:0000256" key="6">
    <source>
        <dbReference type="HAMAP-Rule" id="MF_00479"/>
    </source>
</evidence>
<gene>
    <name evidence="6" type="primary">rnfG</name>
    <name evidence="9" type="ORF">Ark11_0061</name>
</gene>
<dbReference type="Pfam" id="PF04205">
    <property type="entry name" value="FMN_bind"/>
    <property type="match status" value="1"/>
</dbReference>
<comment type="similarity">
    <text evidence="6">Belongs to the RnfG family.</text>
</comment>
<dbReference type="RefSeq" id="WP_242641356.1">
    <property type="nucleotide sequence ID" value="NZ_FLSL01000084.1"/>
</dbReference>
<dbReference type="SMART" id="SM00900">
    <property type="entry name" value="FMN_bind"/>
    <property type="match status" value="1"/>
</dbReference>
<keyword evidence="6 7" id="KW-0472">Membrane</keyword>
<keyword evidence="10" id="KW-1185">Reference proteome</keyword>